<sequence>MLQLLKAKRIICLAVLRDRELLIGCISSSADALYNCNLLLIAWLNKLRLSASLSACDNLY</sequence>
<dbReference type="RefSeq" id="XP_033444398.1">
    <property type="nucleotide sequence ID" value="XM_033593932.1"/>
</dbReference>
<evidence type="ECO:0000313" key="2">
    <source>
        <dbReference type="EMBL" id="KAF1924145.1"/>
    </source>
</evidence>
<keyword evidence="1" id="KW-1133">Transmembrane helix</keyword>
<keyword evidence="1" id="KW-0472">Membrane</keyword>
<organism evidence="2 3">
    <name type="scientific">Didymella exigua CBS 183.55</name>
    <dbReference type="NCBI Taxonomy" id="1150837"/>
    <lineage>
        <taxon>Eukaryota</taxon>
        <taxon>Fungi</taxon>
        <taxon>Dikarya</taxon>
        <taxon>Ascomycota</taxon>
        <taxon>Pezizomycotina</taxon>
        <taxon>Dothideomycetes</taxon>
        <taxon>Pleosporomycetidae</taxon>
        <taxon>Pleosporales</taxon>
        <taxon>Pleosporineae</taxon>
        <taxon>Didymellaceae</taxon>
        <taxon>Didymella</taxon>
    </lineage>
</organism>
<evidence type="ECO:0000313" key="3">
    <source>
        <dbReference type="Proteomes" id="UP000800082"/>
    </source>
</evidence>
<name>A0A6A5R7J7_9PLEO</name>
<gene>
    <name evidence="2" type="ORF">M421DRAFT_424977</name>
</gene>
<accession>A0A6A5R7J7</accession>
<feature type="transmembrane region" description="Helical" evidence="1">
    <location>
        <begin position="21"/>
        <end position="44"/>
    </location>
</feature>
<dbReference type="EMBL" id="ML978996">
    <property type="protein sequence ID" value="KAF1924145.1"/>
    <property type="molecule type" value="Genomic_DNA"/>
</dbReference>
<keyword evidence="3" id="KW-1185">Reference proteome</keyword>
<dbReference type="Proteomes" id="UP000800082">
    <property type="component" value="Unassembled WGS sequence"/>
</dbReference>
<reference evidence="2" key="1">
    <citation type="journal article" date="2020" name="Stud. Mycol.">
        <title>101 Dothideomycetes genomes: a test case for predicting lifestyles and emergence of pathogens.</title>
        <authorList>
            <person name="Haridas S."/>
            <person name="Albert R."/>
            <person name="Binder M."/>
            <person name="Bloem J."/>
            <person name="Labutti K."/>
            <person name="Salamov A."/>
            <person name="Andreopoulos B."/>
            <person name="Baker S."/>
            <person name="Barry K."/>
            <person name="Bills G."/>
            <person name="Bluhm B."/>
            <person name="Cannon C."/>
            <person name="Castanera R."/>
            <person name="Culley D."/>
            <person name="Daum C."/>
            <person name="Ezra D."/>
            <person name="Gonzalez J."/>
            <person name="Henrissat B."/>
            <person name="Kuo A."/>
            <person name="Liang C."/>
            <person name="Lipzen A."/>
            <person name="Lutzoni F."/>
            <person name="Magnuson J."/>
            <person name="Mondo S."/>
            <person name="Nolan M."/>
            <person name="Ohm R."/>
            <person name="Pangilinan J."/>
            <person name="Park H.-J."/>
            <person name="Ramirez L."/>
            <person name="Alfaro M."/>
            <person name="Sun H."/>
            <person name="Tritt A."/>
            <person name="Yoshinaga Y."/>
            <person name="Zwiers L.-H."/>
            <person name="Turgeon B."/>
            <person name="Goodwin S."/>
            <person name="Spatafora J."/>
            <person name="Crous P."/>
            <person name="Grigoriev I."/>
        </authorList>
    </citation>
    <scope>NUCLEOTIDE SEQUENCE</scope>
    <source>
        <strain evidence="2">CBS 183.55</strain>
    </source>
</reference>
<proteinExistence type="predicted"/>
<keyword evidence="1" id="KW-0812">Transmembrane</keyword>
<dbReference type="GeneID" id="54351600"/>
<evidence type="ECO:0000256" key="1">
    <source>
        <dbReference type="SAM" id="Phobius"/>
    </source>
</evidence>
<dbReference type="AlphaFoldDB" id="A0A6A5R7J7"/>
<protein>
    <submittedName>
        <fullName evidence="2">Uncharacterized protein</fullName>
    </submittedName>
</protein>